<sequence length="411" mass="48293">MYYNPNLLFTKGDLSSYLTIRKNNIADEIRREEENYLLNVGEQQYTMHLKSKHEVDYLELHTEKAYAEPKEENIRAEDFPNRFLVNVYDGKSYPKQVYYFYIPYSGSSELLIYRPSTFTLSPPRAYLQSNYIVLRYVQFNETVDDINKEYESFIRKTNDMIGYVNKDLNIYNNSLEQFILTIFRNRKEELLKRRDQYSSLAVPIKKKEDVSLTFSIPSPEIKKKIEIKPVIASKDFKPDPTLNEGVYMDILKIINDMGKEFERKPSVYGSKGEEDLRDHFLMLLEPHFDGSATGETFNKSGKTDILLRYQGDNVFVGECKFWTGKKGFLKTINQLLGYLTWRDSKTAVIMFVSNKDFTSVVETARESIQEHPNYIKYINDSDESWSNYSFHLNGNENKEIKLALMLYHTSK</sequence>
<evidence type="ECO:0000313" key="1">
    <source>
        <dbReference type="EMBL" id="OAS85109.1"/>
    </source>
</evidence>
<dbReference type="OrthoDB" id="5447244at2"/>
<gene>
    <name evidence="1" type="ORF">A6K24_06250</name>
</gene>
<accession>A0A179SW73</accession>
<dbReference type="Proteomes" id="UP000078534">
    <property type="component" value="Unassembled WGS sequence"/>
</dbReference>
<dbReference type="AlphaFoldDB" id="A0A179SW73"/>
<name>A0A179SW73_9BACI</name>
<dbReference type="STRING" id="152268.A6K24_06250"/>
<protein>
    <submittedName>
        <fullName evidence="1">Uncharacterized protein</fullName>
    </submittedName>
</protein>
<dbReference type="RefSeq" id="WP_066334987.1">
    <property type="nucleotide sequence ID" value="NZ_LWSG01000023.1"/>
</dbReference>
<dbReference type="EMBL" id="LWSG01000023">
    <property type="protein sequence ID" value="OAS85109.1"/>
    <property type="molecule type" value="Genomic_DNA"/>
</dbReference>
<organism evidence="1 2">
    <name type="scientific">Metabacillus litoralis</name>
    <dbReference type="NCBI Taxonomy" id="152268"/>
    <lineage>
        <taxon>Bacteria</taxon>
        <taxon>Bacillati</taxon>
        <taxon>Bacillota</taxon>
        <taxon>Bacilli</taxon>
        <taxon>Bacillales</taxon>
        <taxon>Bacillaceae</taxon>
        <taxon>Metabacillus</taxon>
    </lineage>
</organism>
<proteinExistence type="predicted"/>
<keyword evidence="2" id="KW-1185">Reference proteome</keyword>
<reference evidence="2" key="1">
    <citation type="submission" date="2016-04" db="EMBL/GenBank/DDBJ databases">
        <authorList>
            <person name="Lyu Z."/>
            <person name="Lyu W."/>
        </authorList>
    </citation>
    <scope>NUCLEOTIDE SEQUENCE [LARGE SCALE GENOMIC DNA]</scope>
    <source>
        <strain evidence="2">C44</strain>
    </source>
</reference>
<evidence type="ECO:0000313" key="2">
    <source>
        <dbReference type="Proteomes" id="UP000078534"/>
    </source>
</evidence>
<comment type="caution">
    <text evidence="1">The sequence shown here is derived from an EMBL/GenBank/DDBJ whole genome shotgun (WGS) entry which is preliminary data.</text>
</comment>